<dbReference type="SUPFAM" id="SSF51182">
    <property type="entry name" value="RmlC-like cupins"/>
    <property type="match status" value="1"/>
</dbReference>
<evidence type="ECO:0000313" key="3">
    <source>
        <dbReference type="Proteomes" id="UP001059836"/>
    </source>
</evidence>
<feature type="domain" description="Cupin type-2" evidence="1">
    <location>
        <begin position="38"/>
        <end position="105"/>
    </location>
</feature>
<organism evidence="2 3">
    <name type="scientific">Gordonia pseudamarae</name>
    <dbReference type="NCBI Taxonomy" id="2831662"/>
    <lineage>
        <taxon>Bacteria</taxon>
        <taxon>Bacillati</taxon>
        <taxon>Actinomycetota</taxon>
        <taxon>Actinomycetes</taxon>
        <taxon>Mycobacteriales</taxon>
        <taxon>Gordoniaceae</taxon>
        <taxon>Gordonia</taxon>
    </lineage>
</organism>
<dbReference type="Proteomes" id="UP001059836">
    <property type="component" value="Chromosome"/>
</dbReference>
<dbReference type="RefSeq" id="WP_213245321.1">
    <property type="nucleotide sequence ID" value="NZ_CP045806.1"/>
</dbReference>
<dbReference type="CDD" id="cd02209">
    <property type="entry name" value="cupin_XRE_C"/>
    <property type="match status" value="1"/>
</dbReference>
<proteinExistence type="predicted"/>
<protein>
    <submittedName>
        <fullName evidence="2">Cupin domain-containing protein</fullName>
    </submittedName>
</protein>
<evidence type="ECO:0000259" key="1">
    <source>
        <dbReference type="Pfam" id="PF07883"/>
    </source>
</evidence>
<dbReference type="Pfam" id="PF07883">
    <property type="entry name" value="Cupin_2"/>
    <property type="match status" value="1"/>
</dbReference>
<sequence>MSTETPYIITQDEAKVFYEGPELCREYFRNDKMWFGTSTVQPGDTGDVDPGHAGTWEVFFCVSGEGYLDDGANEYFLKEGDAWAVPATIPHRIHNRSSAPVVMAWAGGPTLPSEK</sequence>
<evidence type="ECO:0000313" key="2">
    <source>
        <dbReference type="EMBL" id="QHN37052.1"/>
    </source>
</evidence>
<name>A0ABX6IMS8_9ACTN</name>
<dbReference type="Gene3D" id="2.60.120.10">
    <property type="entry name" value="Jelly Rolls"/>
    <property type="match status" value="1"/>
</dbReference>
<keyword evidence="3" id="KW-1185">Reference proteome</keyword>
<dbReference type="EMBL" id="CP045809">
    <property type="protein sequence ID" value="QHN37052.1"/>
    <property type="molecule type" value="Genomic_DNA"/>
</dbReference>
<dbReference type="InterPro" id="IPR014710">
    <property type="entry name" value="RmlC-like_jellyroll"/>
</dbReference>
<dbReference type="InterPro" id="IPR011051">
    <property type="entry name" value="RmlC_Cupin_sf"/>
</dbReference>
<gene>
    <name evidence="2" type="ORF">GII31_21290</name>
</gene>
<reference evidence="2" key="1">
    <citation type="journal article" date="2021" name="Nat. Microbiol.">
        <title>Cocultivation of an ultrasmall environmental parasitic bacterium with lytic ability against bacteria associated with wastewater foams.</title>
        <authorList>
            <person name="Batinovic S."/>
            <person name="Rose J.J.A."/>
            <person name="Ratcliffe J."/>
            <person name="Seviour R.J."/>
            <person name="Petrovski S."/>
        </authorList>
    </citation>
    <scope>NUCLEOTIDE SEQUENCE</scope>
    <source>
        <strain evidence="2">CON9</strain>
    </source>
</reference>
<accession>A0ABX6IMS8</accession>
<dbReference type="InterPro" id="IPR013096">
    <property type="entry name" value="Cupin_2"/>
</dbReference>